<proteinExistence type="predicted"/>
<gene>
    <name evidence="2" type="primary">LOC106156949</name>
</gene>
<accession>A0A1S3HQN6</accession>
<dbReference type="Proteomes" id="UP000085678">
    <property type="component" value="Unplaced"/>
</dbReference>
<sequence>MGGFFLRMHRFLGIEPPPQKKLKTPEEKRDGNKLYDKEKRVRSFQPSWQTAFSWLIHDQSNNKLYCKVCRSVYGPLAVNGKKTVSNKFSKYVGGTFVTGSSNFKRGCLSDHDASQGHKDAQTYVENRRAKPGESSAEKCLQNLNQAAFDRLSILFRNAHAIAMHSCSFKQFVWLADLDEEKGLTVGKTYRNDKQCKIFIKAIAEVERQKIEDELRNAKFISVLCDGSVDVSVTENEVVYTRFCIKGKVSVYFVGMQALSRANAPGIYKAIMDSLMFKHMPITDIEKKLVGFGSDGASVNTGKHHGVIALFHQNISTSIVMVHCMAHALELAFKKSVKSSPQVQKVYDKIYSLLSELFSFYHTSSLQTHNLKDSFTTLGISEAFPHRVGGTRWVSHLNGALNQVWKGYKAFVFHLTQVAAALRYRPGYRW</sequence>
<dbReference type="InParanoid" id="A0A1S3HQN6"/>
<dbReference type="AlphaFoldDB" id="A0A1S3HQN6"/>
<organism evidence="1 2">
    <name type="scientific">Lingula anatina</name>
    <name type="common">Brachiopod</name>
    <name type="synonym">Lingula unguis</name>
    <dbReference type="NCBI Taxonomy" id="7574"/>
    <lineage>
        <taxon>Eukaryota</taxon>
        <taxon>Metazoa</taxon>
        <taxon>Spiralia</taxon>
        <taxon>Lophotrochozoa</taxon>
        <taxon>Brachiopoda</taxon>
        <taxon>Linguliformea</taxon>
        <taxon>Lingulata</taxon>
        <taxon>Lingulida</taxon>
        <taxon>Linguloidea</taxon>
        <taxon>Lingulidae</taxon>
        <taxon>Lingula</taxon>
    </lineage>
</organism>
<dbReference type="RefSeq" id="XP_013387851.1">
    <property type="nucleotide sequence ID" value="XM_013532397.2"/>
</dbReference>
<name>A0A1S3HQN6_LINAN</name>
<dbReference type="GeneID" id="106156949"/>
<evidence type="ECO:0000313" key="2">
    <source>
        <dbReference type="RefSeq" id="XP_013387851.1"/>
    </source>
</evidence>
<protein>
    <submittedName>
        <fullName evidence="2">Zinc finger protein 862</fullName>
    </submittedName>
</protein>
<dbReference type="KEGG" id="lak:106156949"/>
<dbReference type="PANTHER" id="PTHR46880:SF9">
    <property type="entry name" value="ZINC FINGER PROTEIN 862"/>
    <property type="match status" value="1"/>
</dbReference>
<keyword evidence="1" id="KW-1185">Reference proteome</keyword>
<reference evidence="2" key="1">
    <citation type="submission" date="2025-08" db="UniProtKB">
        <authorList>
            <consortium name="RefSeq"/>
        </authorList>
    </citation>
    <scope>IDENTIFICATION</scope>
    <source>
        <tissue evidence="2">Gonads</tissue>
    </source>
</reference>
<dbReference type="STRING" id="7574.A0A1S3HQN6"/>
<evidence type="ECO:0000313" key="1">
    <source>
        <dbReference type="Proteomes" id="UP000085678"/>
    </source>
</evidence>
<dbReference type="PANTHER" id="PTHR46880">
    <property type="entry name" value="RAS-ASSOCIATING DOMAIN-CONTAINING PROTEIN"/>
    <property type="match status" value="1"/>
</dbReference>
<dbReference type="OrthoDB" id="10051404at2759"/>